<organism evidence="1">
    <name type="scientific">viral metagenome</name>
    <dbReference type="NCBI Taxonomy" id="1070528"/>
    <lineage>
        <taxon>unclassified sequences</taxon>
        <taxon>metagenomes</taxon>
        <taxon>organismal metagenomes</taxon>
    </lineage>
</organism>
<sequence length="105" mass="12403">MGIERDDRWEQERLPEMNILKNLKELSRTTKHHITKIRKRKANSLPSRTHSPVIAQLLESRKAGLSFESELYEVKQLLDGENLTHNERTVLLYRKKVLQKRLTGD</sequence>
<dbReference type="AlphaFoldDB" id="A0A6H2A2H1"/>
<reference evidence="1" key="1">
    <citation type="submission" date="2020-03" db="EMBL/GenBank/DDBJ databases">
        <title>The deep terrestrial virosphere.</title>
        <authorList>
            <person name="Holmfeldt K."/>
            <person name="Nilsson E."/>
            <person name="Simone D."/>
            <person name="Lopez-Fernandez M."/>
            <person name="Wu X."/>
            <person name="de Brujin I."/>
            <person name="Lundin D."/>
            <person name="Andersson A."/>
            <person name="Bertilsson S."/>
            <person name="Dopson M."/>
        </authorList>
    </citation>
    <scope>NUCLEOTIDE SEQUENCE</scope>
    <source>
        <strain evidence="1">TM448A04026</strain>
    </source>
</reference>
<protein>
    <submittedName>
        <fullName evidence="1">Uncharacterized protein</fullName>
    </submittedName>
</protein>
<accession>A0A6H2A2H1</accession>
<name>A0A6H2A2H1_9ZZZZ</name>
<proteinExistence type="predicted"/>
<gene>
    <name evidence="1" type="ORF">TM448A04026_0005</name>
</gene>
<dbReference type="EMBL" id="MT144450">
    <property type="protein sequence ID" value="QJA53777.1"/>
    <property type="molecule type" value="Genomic_DNA"/>
</dbReference>
<evidence type="ECO:0000313" key="1">
    <source>
        <dbReference type="EMBL" id="QJA53777.1"/>
    </source>
</evidence>